<proteinExistence type="predicted"/>
<gene>
    <name evidence="7" type="ordered locus">FraEuI1c_6626</name>
</gene>
<dbReference type="EMBL" id="CP002299">
    <property type="protein sequence ID" value="ADP84596.1"/>
    <property type="molecule type" value="Genomic_DNA"/>
</dbReference>
<dbReference type="Pfam" id="PF00174">
    <property type="entry name" value="Oxidored_molyb"/>
    <property type="match status" value="1"/>
</dbReference>
<evidence type="ECO:0000256" key="3">
    <source>
        <dbReference type="ARBA" id="ARBA00022723"/>
    </source>
</evidence>
<evidence type="ECO:0000256" key="4">
    <source>
        <dbReference type="ARBA" id="ARBA00023002"/>
    </source>
</evidence>
<dbReference type="AlphaFoldDB" id="E3J9U3"/>
<evidence type="ECO:0000256" key="2">
    <source>
        <dbReference type="ARBA" id="ARBA00022505"/>
    </source>
</evidence>
<dbReference type="InParanoid" id="E3J9U3"/>
<evidence type="ECO:0000313" key="7">
    <source>
        <dbReference type="EMBL" id="ADP84596.1"/>
    </source>
</evidence>
<dbReference type="InterPro" id="IPR014756">
    <property type="entry name" value="Ig_E-set"/>
</dbReference>
<dbReference type="eggNOG" id="COG2041">
    <property type="taxonomic scope" value="Bacteria"/>
</dbReference>
<dbReference type="InterPro" id="IPR000572">
    <property type="entry name" value="OxRdtase_Mopterin-bd_dom"/>
</dbReference>
<dbReference type="EC" id="1.7.1.1" evidence="7"/>
<dbReference type="KEGG" id="fri:FraEuI1c_6626"/>
<dbReference type="GO" id="GO:0006790">
    <property type="term" value="P:sulfur compound metabolic process"/>
    <property type="evidence" value="ECO:0007669"/>
    <property type="project" value="TreeGrafter"/>
</dbReference>
<dbReference type="HOGENOM" id="CLU_003827_5_5_11"/>
<dbReference type="PANTHER" id="PTHR19372">
    <property type="entry name" value="SULFITE REDUCTASE"/>
    <property type="match status" value="1"/>
</dbReference>
<dbReference type="InterPro" id="IPR008335">
    <property type="entry name" value="Mopterin_OxRdtase_euk"/>
</dbReference>
<dbReference type="GO" id="GO:0020037">
    <property type="term" value="F:heme binding"/>
    <property type="evidence" value="ECO:0007669"/>
    <property type="project" value="TreeGrafter"/>
</dbReference>
<dbReference type="Gene3D" id="3.90.420.10">
    <property type="entry name" value="Oxidoreductase, molybdopterin-binding domain"/>
    <property type="match status" value="1"/>
</dbReference>
<reference evidence="7 8" key="1">
    <citation type="submission" date="2010-10" db="EMBL/GenBank/DDBJ databases">
        <title>Complete sequence of Frankia sp. EuI1c.</title>
        <authorList>
            <consortium name="US DOE Joint Genome Institute"/>
            <person name="Lucas S."/>
            <person name="Copeland A."/>
            <person name="Lapidus A."/>
            <person name="Cheng J.-F."/>
            <person name="Bruce D."/>
            <person name="Goodwin L."/>
            <person name="Pitluck S."/>
            <person name="Chertkov O."/>
            <person name="Detter J.C."/>
            <person name="Han C."/>
            <person name="Tapia R."/>
            <person name="Land M."/>
            <person name="Hauser L."/>
            <person name="Jeffries C."/>
            <person name="Kyrpides N."/>
            <person name="Ivanova N."/>
            <person name="Mikhailova N."/>
            <person name="Beauchemin N."/>
            <person name="Sen A."/>
            <person name="Sur S.A."/>
            <person name="Gtari M."/>
            <person name="Wall L."/>
            <person name="Tisa L."/>
            <person name="Woyke T."/>
        </authorList>
    </citation>
    <scope>NUCLEOTIDE SEQUENCE [LARGE SCALE GENOMIC DNA]</scope>
    <source>
        <strain evidence="8">DSM 45817 / CECT 9037 / EuI1c</strain>
    </source>
</reference>
<accession>E3J9U3</accession>
<dbReference type="Pfam" id="PF03404">
    <property type="entry name" value="Mo-co_dimer"/>
    <property type="match status" value="1"/>
</dbReference>
<dbReference type="GO" id="GO:0008482">
    <property type="term" value="F:sulfite oxidase activity"/>
    <property type="evidence" value="ECO:0007669"/>
    <property type="project" value="TreeGrafter"/>
</dbReference>
<dbReference type="RefSeq" id="WP_013427707.1">
    <property type="nucleotide sequence ID" value="NC_014666.1"/>
</dbReference>
<dbReference type="GO" id="GO:0009703">
    <property type="term" value="F:nitrate reductase (NADH) activity"/>
    <property type="evidence" value="ECO:0007669"/>
    <property type="project" value="UniProtKB-EC"/>
</dbReference>
<evidence type="ECO:0000256" key="1">
    <source>
        <dbReference type="ARBA" id="ARBA00001924"/>
    </source>
</evidence>
<feature type="domain" description="Oxidoreductase molybdopterin-binding" evidence="5">
    <location>
        <begin position="54"/>
        <end position="225"/>
    </location>
</feature>
<dbReference type="Gene3D" id="2.60.40.650">
    <property type="match status" value="1"/>
</dbReference>
<evidence type="ECO:0000259" key="6">
    <source>
        <dbReference type="Pfam" id="PF03404"/>
    </source>
</evidence>
<dbReference type="STRING" id="298654.FraEuI1c_6626"/>
<dbReference type="SUPFAM" id="SSF81296">
    <property type="entry name" value="E set domains"/>
    <property type="match status" value="1"/>
</dbReference>
<feature type="domain" description="Moybdenum cofactor oxidoreductase dimerisation" evidence="6">
    <location>
        <begin position="270"/>
        <end position="375"/>
    </location>
</feature>
<comment type="cofactor">
    <cofactor evidence="1">
        <name>Mo-molybdopterin</name>
        <dbReference type="ChEBI" id="CHEBI:71302"/>
    </cofactor>
</comment>
<dbReference type="Proteomes" id="UP000002484">
    <property type="component" value="Chromosome"/>
</dbReference>
<keyword evidence="2" id="KW-0500">Molybdenum</keyword>
<name>E3J9U3_PSEI1</name>
<dbReference type="GO" id="GO:0030151">
    <property type="term" value="F:molybdenum ion binding"/>
    <property type="evidence" value="ECO:0007669"/>
    <property type="project" value="InterPro"/>
</dbReference>
<dbReference type="OrthoDB" id="9795587at2"/>
<dbReference type="CDD" id="cd02110">
    <property type="entry name" value="SO_family_Moco_dimer"/>
    <property type="match status" value="1"/>
</dbReference>
<dbReference type="InterPro" id="IPR036374">
    <property type="entry name" value="OxRdtase_Mopterin-bd_sf"/>
</dbReference>
<evidence type="ECO:0000313" key="8">
    <source>
        <dbReference type="Proteomes" id="UP000002484"/>
    </source>
</evidence>
<dbReference type="SUPFAM" id="SSF56524">
    <property type="entry name" value="Oxidoreductase molybdopterin-binding domain"/>
    <property type="match status" value="1"/>
</dbReference>
<keyword evidence="3" id="KW-0479">Metal-binding</keyword>
<sequence>MTSVQSLSSPARLASPEEGISTDELALAARNHGLPLEALRYDLTPPGLHYLLIHYDIPFATDAEWMVTVTGSVARSLTLDMAAIRELPRRTVAVTMECAGNGRARLHPRPVSQPWMVEAVGTANWTGTPLAGVLEAAGVTPDAVEVVFTGADHGVERGVEQDYQRSLSLTDAMADDVLLCYEMNGEPLLPQHGFPLRLIVPGWYGMAHVKWLRDITVVDTPFQGFQQVTAYRLRQEPDEVGEPVTRIFPRALLVPPGFPDFMSRRRFARPGPIMIEGRAWSGWGPVVSVEVSADGGATWAPATIDAHSDAAADGAADPVRRWAWQRWTFLWDATPGAHELCARATDGTGRVQPLDDRWNRGGFANNAVQRVPVTVE</sequence>
<protein>
    <submittedName>
        <fullName evidence="7">Nitrate reductase (NADH)</fullName>
        <ecNumber evidence="7">1.7.1.1</ecNumber>
    </submittedName>
</protein>
<dbReference type="GO" id="GO:0043546">
    <property type="term" value="F:molybdopterin cofactor binding"/>
    <property type="evidence" value="ECO:0007669"/>
    <property type="project" value="TreeGrafter"/>
</dbReference>
<keyword evidence="8" id="KW-1185">Reference proteome</keyword>
<keyword evidence="4 7" id="KW-0560">Oxidoreductase</keyword>
<evidence type="ECO:0000259" key="5">
    <source>
        <dbReference type="Pfam" id="PF00174"/>
    </source>
</evidence>
<dbReference type="InterPro" id="IPR005066">
    <property type="entry name" value="MoCF_OxRdtse_dimer"/>
</dbReference>
<organism evidence="7 8">
    <name type="scientific">Pseudofrankia inefficax (strain DSM 45817 / CECT 9037 / DDB 130130 / EuI1c)</name>
    <name type="common">Frankia inefficax</name>
    <dbReference type="NCBI Taxonomy" id="298654"/>
    <lineage>
        <taxon>Bacteria</taxon>
        <taxon>Bacillati</taxon>
        <taxon>Actinomycetota</taxon>
        <taxon>Actinomycetes</taxon>
        <taxon>Frankiales</taxon>
        <taxon>Frankiaceae</taxon>
        <taxon>Pseudofrankia</taxon>
    </lineage>
</organism>
<dbReference type="PANTHER" id="PTHR19372:SF7">
    <property type="entry name" value="SULFITE OXIDASE, MITOCHONDRIAL"/>
    <property type="match status" value="1"/>
</dbReference>
<dbReference type="PRINTS" id="PR00407">
    <property type="entry name" value="EUMOPTERIN"/>
</dbReference>